<accession>M6WAX7</accession>
<organism evidence="1 2">
    <name type="scientific">Leptospira borgpetersenii serovar Pomona str. 200901868</name>
    <dbReference type="NCBI Taxonomy" id="1192866"/>
    <lineage>
        <taxon>Bacteria</taxon>
        <taxon>Pseudomonadati</taxon>
        <taxon>Spirochaetota</taxon>
        <taxon>Spirochaetia</taxon>
        <taxon>Leptospirales</taxon>
        <taxon>Leptospiraceae</taxon>
        <taxon>Leptospira</taxon>
    </lineage>
</organism>
<name>M6WAX7_LEPBO</name>
<proteinExistence type="predicted"/>
<sequence>MRSALNIGSFILITKKFKIKTEKKRRSQIEGRTISGYSI</sequence>
<evidence type="ECO:0000313" key="1">
    <source>
        <dbReference type="EMBL" id="EMO62374.1"/>
    </source>
</evidence>
<dbReference type="AlphaFoldDB" id="M6WAX7"/>
<dbReference type="EMBL" id="AKWF02000078">
    <property type="protein sequence ID" value="EMO62374.1"/>
    <property type="molecule type" value="Genomic_DNA"/>
</dbReference>
<gene>
    <name evidence="1" type="ORF">LEP1GSC133_1162</name>
</gene>
<reference evidence="1 2" key="1">
    <citation type="submission" date="2013-01" db="EMBL/GenBank/DDBJ databases">
        <authorList>
            <person name="Harkins D.M."/>
            <person name="Durkin A.S."/>
            <person name="Brinkac L.M."/>
            <person name="Haft D.H."/>
            <person name="Selengut J.D."/>
            <person name="Sanka R."/>
            <person name="DePew J."/>
            <person name="Purushe J."/>
            <person name="Picardeau M."/>
            <person name="Werts C."/>
            <person name="Goarant C."/>
            <person name="Vinetz J.M."/>
            <person name="Sutton G.G."/>
            <person name="Nierman W.C."/>
            <person name="Fouts D.E."/>
        </authorList>
    </citation>
    <scope>NUCLEOTIDE SEQUENCE [LARGE SCALE GENOMIC DNA]</scope>
    <source>
        <strain evidence="1 2">200901868</strain>
    </source>
</reference>
<evidence type="ECO:0000313" key="2">
    <source>
        <dbReference type="Proteomes" id="UP000012159"/>
    </source>
</evidence>
<protein>
    <submittedName>
        <fullName evidence="1">Uncharacterized protein</fullName>
    </submittedName>
</protein>
<dbReference type="Proteomes" id="UP000012159">
    <property type="component" value="Unassembled WGS sequence"/>
</dbReference>
<comment type="caution">
    <text evidence="1">The sequence shown here is derived from an EMBL/GenBank/DDBJ whole genome shotgun (WGS) entry which is preliminary data.</text>
</comment>